<dbReference type="AlphaFoldDB" id="A0A8B7Y0F1"/>
<evidence type="ECO:0000313" key="7">
    <source>
        <dbReference type="Proteomes" id="UP000694845"/>
    </source>
</evidence>
<gene>
    <name evidence="8" type="primary">LOC110977114</name>
</gene>
<dbReference type="OMA" id="RCNGSEE"/>
<proteinExistence type="inferred from homology"/>
<dbReference type="InterPro" id="IPR005140">
    <property type="entry name" value="eRF1_Pelota-like_N"/>
</dbReference>
<dbReference type="Proteomes" id="UP000694845">
    <property type="component" value="Unplaced"/>
</dbReference>
<protein>
    <recommendedName>
        <fullName evidence="3">Eukaryotic peptide chain release factor subunit 1</fullName>
    </recommendedName>
</protein>
<dbReference type="CTD" id="2107"/>
<keyword evidence="7" id="KW-1185">Reference proteome</keyword>
<sequence length="436" mass="49064">MSSNDETAADRNVEIWKIKKLIKSLQAARGNGTSMISLIIPPKDQISRVAKMLADEFGTASNIKSRVNRLSVLSAITSVQQRLKLYSKVPPNGLVIYCGTIVTDDGKEKKVNIDFEPFRPINTSLYLCDNKFHTEALTALLADDNKFGFIVMDGNGALFGTLSGNTREVLHKFSVDLPKKHGRGGQSALRFARLRMEKRHNYVRKVAEVAVTLYITNDKPNIAGLILAGSADFKTELSQSDMFDPRLQTKVLKLVDVSYGGENGFNQAIELSTEVLGNVKFIQEKKLIGKYFDEISQDTGKYCFGVTDTLKALEMGSVEILIVWENLDIQRFLLKNHSADEEKVLHLTQEQERDKTYFMDKDTGVELELVESQPLLEWLANNYKTFGSTLEIITDRSQEGSQFCKGFGGIGGILRYRVDFQEMEPDLDDFNDFDDY</sequence>
<dbReference type="InterPro" id="IPR005141">
    <property type="entry name" value="eRF1_2"/>
</dbReference>
<dbReference type="SUPFAM" id="SSF53137">
    <property type="entry name" value="Translational machinery components"/>
    <property type="match status" value="1"/>
</dbReference>
<evidence type="ECO:0000256" key="5">
    <source>
        <dbReference type="ARBA" id="ARBA00022917"/>
    </source>
</evidence>
<dbReference type="InterPro" id="IPR029064">
    <property type="entry name" value="Ribosomal_eL30-like_sf"/>
</dbReference>
<dbReference type="SUPFAM" id="SSF55481">
    <property type="entry name" value="N-terminal domain of eukaryotic peptide chain release factor subunit 1, ERF1"/>
    <property type="match status" value="1"/>
</dbReference>
<dbReference type="InterPro" id="IPR005142">
    <property type="entry name" value="eRF1_3"/>
</dbReference>
<dbReference type="InterPro" id="IPR024049">
    <property type="entry name" value="eRF1_1_sf"/>
</dbReference>
<evidence type="ECO:0000256" key="1">
    <source>
        <dbReference type="ARBA" id="ARBA00004496"/>
    </source>
</evidence>
<keyword evidence="4" id="KW-0963">Cytoplasm</keyword>
<dbReference type="SMART" id="SM01194">
    <property type="entry name" value="eRF1_1"/>
    <property type="match status" value="1"/>
</dbReference>
<dbReference type="Pfam" id="PF03464">
    <property type="entry name" value="eRF1_2"/>
    <property type="match status" value="1"/>
</dbReference>
<dbReference type="Gene3D" id="3.30.960.10">
    <property type="entry name" value="eRF1 domain 1"/>
    <property type="match status" value="1"/>
</dbReference>
<dbReference type="Gene3D" id="3.30.1330.30">
    <property type="match status" value="1"/>
</dbReference>
<dbReference type="OrthoDB" id="10254527at2759"/>
<reference evidence="8" key="1">
    <citation type="submission" date="2025-08" db="UniProtKB">
        <authorList>
            <consortium name="RefSeq"/>
        </authorList>
    </citation>
    <scope>IDENTIFICATION</scope>
</reference>
<evidence type="ECO:0000259" key="6">
    <source>
        <dbReference type="SMART" id="SM01194"/>
    </source>
</evidence>
<dbReference type="RefSeq" id="XP_022086643.1">
    <property type="nucleotide sequence ID" value="XM_022230951.1"/>
</dbReference>
<dbReference type="Pfam" id="PF03465">
    <property type="entry name" value="eRF1_3"/>
    <property type="match status" value="1"/>
</dbReference>
<dbReference type="NCBIfam" id="TIGR03676">
    <property type="entry name" value="aRF1_eRF1"/>
    <property type="match status" value="1"/>
</dbReference>
<dbReference type="Pfam" id="PF03463">
    <property type="entry name" value="eRF1_1"/>
    <property type="match status" value="1"/>
</dbReference>
<dbReference type="FunFam" id="3.30.1330.30:FF:000009">
    <property type="entry name" value="Eukaryotic peptide chain release factor subunit 1"/>
    <property type="match status" value="1"/>
</dbReference>
<comment type="similarity">
    <text evidence="2">Belongs to the eukaryotic release factor 1 family.</text>
</comment>
<dbReference type="KEGG" id="aplc:110977114"/>
<evidence type="ECO:0000256" key="4">
    <source>
        <dbReference type="ARBA" id="ARBA00022490"/>
    </source>
</evidence>
<dbReference type="FunFam" id="3.30.960.10:FF:000001">
    <property type="entry name" value="Eukaryotic peptide chain release factor subunit 1"/>
    <property type="match status" value="1"/>
</dbReference>
<accession>A0A8B7Y0F1</accession>
<comment type="subcellular location">
    <subcellularLocation>
        <location evidence="1">Cytoplasm</location>
    </subcellularLocation>
</comment>
<evidence type="ECO:0000313" key="8">
    <source>
        <dbReference type="RefSeq" id="XP_022086643.1"/>
    </source>
</evidence>
<dbReference type="FunFam" id="3.30.420.60:FF:000001">
    <property type="entry name" value="Eukaryotic peptide chain release factor subunit 1"/>
    <property type="match status" value="1"/>
</dbReference>
<dbReference type="PANTHER" id="PTHR10113">
    <property type="entry name" value="PEPTIDE CHAIN RELEASE FACTOR SUBUNIT 1"/>
    <property type="match status" value="1"/>
</dbReference>
<dbReference type="Gene3D" id="3.30.420.60">
    <property type="entry name" value="eRF1 domain 2"/>
    <property type="match status" value="1"/>
</dbReference>
<dbReference type="GO" id="GO:0005829">
    <property type="term" value="C:cytosol"/>
    <property type="evidence" value="ECO:0007669"/>
    <property type="project" value="UniProtKB-ARBA"/>
</dbReference>
<dbReference type="InterPro" id="IPR042226">
    <property type="entry name" value="eFR1_2_sf"/>
</dbReference>
<feature type="domain" description="eRF1/Pelota-like N-terminal" evidence="6">
    <location>
        <begin position="6"/>
        <end position="142"/>
    </location>
</feature>
<dbReference type="InterPro" id="IPR004403">
    <property type="entry name" value="Peptide_chain-rel_eRF1/aRF1"/>
</dbReference>
<evidence type="ECO:0000256" key="2">
    <source>
        <dbReference type="ARBA" id="ARBA00005326"/>
    </source>
</evidence>
<dbReference type="SUPFAM" id="SSF55315">
    <property type="entry name" value="L30e-like"/>
    <property type="match status" value="1"/>
</dbReference>
<name>A0A8B7Y0F1_ACAPL</name>
<organism evidence="7 8">
    <name type="scientific">Acanthaster planci</name>
    <name type="common">Crown-of-thorns starfish</name>
    <dbReference type="NCBI Taxonomy" id="133434"/>
    <lineage>
        <taxon>Eukaryota</taxon>
        <taxon>Metazoa</taxon>
        <taxon>Echinodermata</taxon>
        <taxon>Eleutherozoa</taxon>
        <taxon>Asterozoa</taxon>
        <taxon>Asteroidea</taxon>
        <taxon>Valvatacea</taxon>
        <taxon>Valvatida</taxon>
        <taxon>Acanthasteridae</taxon>
        <taxon>Acanthaster</taxon>
    </lineage>
</organism>
<dbReference type="GeneID" id="110977114"/>
<evidence type="ECO:0000256" key="3">
    <source>
        <dbReference type="ARBA" id="ARBA00013382"/>
    </source>
</evidence>
<dbReference type="GO" id="GO:0003747">
    <property type="term" value="F:translation release factor activity"/>
    <property type="evidence" value="ECO:0007669"/>
    <property type="project" value="InterPro"/>
</dbReference>
<keyword evidence="5" id="KW-0648">Protein biosynthesis</keyword>